<dbReference type="SUPFAM" id="SSF51126">
    <property type="entry name" value="Pectin lyase-like"/>
    <property type="match status" value="2"/>
</dbReference>
<dbReference type="AlphaFoldDB" id="A0A412TYQ1"/>
<dbReference type="RefSeq" id="WP_118159957.1">
    <property type="nucleotide sequence ID" value="NZ_QRYC01000002.1"/>
</dbReference>
<accession>A0A412TYQ1</accession>
<dbReference type="InterPro" id="IPR012332">
    <property type="entry name" value="Autotransporter_pectin_lyase_C"/>
</dbReference>
<dbReference type="Proteomes" id="UP000284243">
    <property type="component" value="Unassembled WGS sequence"/>
</dbReference>
<dbReference type="Gene3D" id="2.160.20.110">
    <property type="match status" value="1"/>
</dbReference>
<comment type="caution">
    <text evidence="2">The sequence shown here is derived from an EMBL/GenBank/DDBJ whole genome shotgun (WGS) entry which is preliminary data.</text>
</comment>
<protein>
    <submittedName>
        <fullName evidence="2">Right-handed parallel beta-helix repeat-containing protein</fullName>
    </submittedName>
</protein>
<evidence type="ECO:0000313" key="3">
    <source>
        <dbReference type="Proteomes" id="UP000284243"/>
    </source>
</evidence>
<feature type="domain" description="DUF6562" evidence="1">
    <location>
        <begin position="59"/>
        <end position="300"/>
    </location>
</feature>
<reference evidence="2 3" key="1">
    <citation type="submission" date="2018-08" db="EMBL/GenBank/DDBJ databases">
        <title>A genome reference for cultivated species of the human gut microbiota.</title>
        <authorList>
            <person name="Zou Y."/>
            <person name="Xue W."/>
            <person name="Luo G."/>
        </authorList>
    </citation>
    <scope>NUCLEOTIDE SEQUENCE [LARGE SCALE GENOMIC DNA]</scope>
    <source>
        <strain evidence="2 3">AF16-14</strain>
    </source>
</reference>
<dbReference type="Gene3D" id="2.160.20.20">
    <property type="match status" value="1"/>
</dbReference>
<gene>
    <name evidence="2" type="ORF">DWW57_02340</name>
</gene>
<proteinExistence type="predicted"/>
<organism evidence="2 3">
    <name type="scientific">Odoribacter splanchnicus</name>
    <dbReference type="NCBI Taxonomy" id="28118"/>
    <lineage>
        <taxon>Bacteria</taxon>
        <taxon>Pseudomonadati</taxon>
        <taxon>Bacteroidota</taxon>
        <taxon>Bacteroidia</taxon>
        <taxon>Bacteroidales</taxon>
        <taxon>Odoribacteraceae</taxon>
        <taxon>Odoribacter</taxon>
    </lineage>
</organism>
<dbReference type="InterPro" id="IPR011050">
    <property type="entry name" value="Pectin_lyase_fold/virulence"/>
</dbReference>
<evidence type="ECO:0000259" key="1">
    <source>
        <dbReference type="Pfam" id="PF20200"/>
    </source>
</evidence>
<name>A0A412TYQ1_9BACT</name>
<dbReference type="InterPro" id="IPR046692">
    <property type="entry name" value="DUF6562"/>
</dbReference>
<dbReference type="Pfam" id="PF20200">
    <property type="entry name" value="DUF6562"/>
    <property type="match status" value="1"/>
</dbReference>
<sequence length="1017" mass="109092">MNKILLLAGMLTAFTACQKDEMSAPDAGATSSFTVSIPQSGVQSRAVTDDFGKGTSVNRCILEIYHGDQLYNRIVKPVSNKQVTFDNLRLVSSQTYDFVFWADCATANSSSDEGFDDKVYTTTARGGLKAITEKGEFVGNSDERDAFFYHEAISVNGSFTRDDITLKRPFGLLVVKTNDLNEIKDEALKPTGYTVAFKSLPTTFNALTGEVSGSTEVTYTATELAKNDGTISMDFLWADDSEAALSDFTMTFYNDGTEICTNDAFTNIPIRRNYRTNVSGNLLTKQGTISVTIDPEFDENSPIEKVVAEVESAEDVKEALKSGATDIIVKNLANPTGNEIVIPQIYPTDNDVKISLTLPETSNPVTIKYESAASGEAGNQDAPANITITANTSGKLTINTPESTVILSGSFGEIDATTADNTLIVPEDVTVTKLNVIKGNVEIYGTVAEITFEQGAGTITTYGVGDAATLKKAAELVAGSKCAKIVLMADIDLQGSADNLWEPINAENNVFAEFDGGKHTIHNLYVDNYTGHADAKGYHYGGLFYVLRGTVKDLTIDNANVTCFRGGALVGRMDQGSVENCHVKNVMLTGYQKVAGLVGFVSTGSKDVTIRNCSVDQCAIKTTTPEEGLYQAGGLIGYLQTFDRNVLIEGNSVSGISFDKVYESAPDVADKVYDMEQLYSHAFIGTIANFSTKPTAYDLYKAELRDNTVAEQVSGIPTCDRTDEYIGWWAGDYNSGKPYAPKIIVNGETKDRWIEVKRIYNILKAGGDISIYRDCDLTKCSETKAAIAIEKPTTLTIAQNATLTVGKQQIVNKSKLTVKGPGSMSATDYIFMNEAGATLTIENGTYTATKATDANGVVIYNQGICHIKNGTFDGPGFTLMNTGSADMTIENGNVINRNSPTGYALMAAGGGSKLTVKGGRIEAIQSIGGANVTISGGTILNDCQYYALYNEGGKTTITGGYFSGYPGMKDVHIASGTVAIQGGYFEDNLTAAADGYVYKDNVQTIDGITYNYEVAAQ</sequence>
<evidence type="ECO:0000313" key="2">
    <source>
        <dbReference type="EMBL" id="RGU58571.1"/>
    </source>
</evidence>
<dbReference type="PROSITE" id="PS51257">
    <property type="entry name" value="PROKAR_LIPOPROTEIN"/>
    <property type="match status" value="1"/>
</dbReference>
<dbReference type="EMBL" id="QRYC01000002">
    <property type="protein sequence ID" value="RGU58571.1"/>
    <property type="molecule type" value="Genomic_DNA"/>
</dbReference>